<dbReference type="InterPro" id="IPR036047">
    <property type="entry name" value="F-box-like_dom_sf"/>
</dbReference>
<keyword evidence="2" id="KW-1185">Reference proteome</keyword>
<comment type="caution">
    <text evidence="1">The sequence shown here is derived from an EMBL/GenBank/DDBJ whole genome shotgun (WGS) entry which is preliminary data.</text>
</comment>
<organism evidence="1 2">
    <name type="scientific">Sphagnurus paluster</name>
    <dbReference type="NCBI Taxonomy" id="117069"/>
    <lineage>
        <taxon>Eukaryota</taxon>
        <taxon>Fungi</taxon>
        <taxon>Dikarya</taxon>
        <taxon>Basidiomycota</taxon>
        <taxon>Agaricomycotina</taxon>
        <taxon>Agaricomycetes</taxon>
        <taxon>Agaricomycetidae</taxon>
        <taxon>Agaricales</taxon>
        <taxon>Tricholomatineae</taxon>
        <taxon>Lyophyllaceae</taxon>
        <taxon>Sphagnurus</taxon>
    </lineage>
</organism>
<sequence length="497" mass="53552">MTSIGSLSMIEEQSVLLSLSPEIVLLILELLHDRPLLAVACVCRSLHYLALPTYLSRYGISTAGPQPPSLVLKDRSLAALPGLCTALSISSLDALSCTFDGPHQSHFIRSVRGLLRFVSRLTQVNTVTLNVGCVDARWIDGLATASSKAWKPTFVRLLNAIIERGCTALNITHGHFIVSISPHLGPPSKRDRAFRAARTLLGLQRHPAAEASDAAPPPPLHHLQSFSLHSNLLLSQPFCDWTLYTLNGCNITALSIRLSGLPSTTWALILPAISLPAMTTFTAETSDIAFPDLLAFLARHPALHTLNLHPQFSYPDAHAPVKPTQNTKKRPLLPHLATLGGSPRNVAALLAQLHPAPRLHTVTLVVPMRQRVFQPTDLAALNAHITDIVHYAQPRTLALRFAVPCETAGSRAASLLARTAGGLHSVETLALGTDGHFAFVRWVAPALPAWLAGFPALRQVRLAPECVPGESVKQARLLSAVKESCPGVLVSIGRLDE</sequence>
<evidence type="ECO:0000313" key="2">
    <source>
        <dbReference type="Proteomes" id="UP000717328"/>
    </source>
</evidence>
<dbReference type="Proteomes" id="UP000717328">
    <property type="component" value="Unassembled WGS sequence"/>
</dbReference>
<accession>A0A9P7FR46</accession>
<evidence type="ECO:0008006" key="3">
    <source>
        <dbReference type="Google" id="ProtNLM"/>
    </source>
</evidence>
<dbReference type="SUPFAM" id="SSF81383">
    <property type="entry name" value="F-box domain"/>
    <property type="match status" value="1"/>
</dbReference>
<name>A0A9P7FR46_9AGAR</name>
<gene>
    <name evidence="1" type="ORF">H0H81_007347</name>
</gene>
<dbReference type="AlphaFoldDB" id="A0A9P7FR46"/>
<evidence type="ECO:0000313" key="1">
    <source>
        <dbReference type="EMBL" id="KAG5636638.1"/>
    </source>
</evidence>
<protein>
    <recommendedName>
        <fullName evidence="3">F-box domain-containing protein</fullName>
    </recommendedName>
</protein>
<reference evidence="1" key="2">
    <citation type="submission" date="2021-10" db="EMBL/GenBank/DDBJ databases">
        <title>Phylogenomics reveals ancestral predisposition of the termite-cultivated fungus Termitomyces towards a domesticated lifestyle.</title>
        <authorList>
            <person name="Auxier B."/>
            <person name="Grum-Grzhimaylo A."/>
            <person name="Cardenas M.E."/>
            <person name="Lodge J.D."/>
            <person name="Laessoe T."/>
            <person name="Pedersen O."/>
            <person name="Smith M.E."/>
            <person name="Kuyper T.W."/>
            <person name="Franco-Molano E.A."/>
            <person name="Baroni T.J."/>
            <person name="Aanen D.K."/>
        </authorList>
    </citation>
    <scope>NUCLEOTIDE SEQUENCE</scope>
    <source>
        <strain evidence="1">D49</strain>
    </source>
</reference>
<dbReference type="EMBL" id="JABCKI010005909">
    <property type="protein sequence ID" value="KAG5636638.1"/>
    <property type="molecule type" value="Genomic_DNA"/>
</dbReference>
<dbReference type="OrthoDB" id="2635672at2759"/>
<proteinExistence type="predicted"/>
<reference evidence="1" key="1">
    <citation type="submission" date="2021-02" db="EMBL/GenBank/DDBJ databases">
        <authorList>
            <person name="Nieuwenhuis M."/>
            <person name="Van De Peppel L.J.J."/>
        </authorList>
    </citation>
    <scope>NUCLEOTIDE SEQUENCE</scope>
    <source>
        <strain evidence="1">D49</strain>
    </source>
</reference>